<evidence type="ECO:0000259" key="2">
    <source>
        <dbReference type="Pfam" id="PF01243"/>
    </source>
</evidence>
<dbReference type="Pfam" id="PF01243">
    <property type="entry name" value="PNPOx_N"/>
    <property type="match status" value="1"/>
</dbReference>
<dbReference type="GO" id="GO:0016627">
    <property type="term" value="F:oxidoreductase activity, acting on the CH-CH group of donors"/>
    <property type="evidence" value="ECO:0007669"/>
    <property type="project" value="TreeGrafter"/>
</dbReference>
<name>A0A2A6RP54_9CHLR</name>
<dbReference type="Proteomes" id="UP000220527">
    <property type="component" value="Unassembled WGS sequence"/>
</dbReference>
<sequence>MSQATSDAPFSILHNQSYANLFTFRKNGEAVKTPMWFAEKDGRIYIMTVEDSGKVKRIRNNPRVQLGASDRTGKPLGPTVDGKARLLTDPQDVLVAKHALDDKYGLLKAILDFFATVFFDMQRAWIEVEPA</sequence>
<dbReference type="GO" id="GO:0005829">
    <property type="term" value="C:cytosol"/>
    <property type="evidence" value="ECO:0007669"/>
    <property type="project" value="TreeGrafter"/>
</dbReference>
<dbReference type="PANTHER" id="PTHR35176:SF11">
    <property type="entry name" value="PYRIDOXAMINE 5'-PHOSPHATE OXIDASE FAMILY PROTEIN"/>
    <property type="match status" value="1"/>
</dbReference>
<accession>A0A2A6RP54</accession>
<feature type="domain" description="Pyridoxamine 5'-phosphate oxidase N-terminal" evidence="2">
    <location>
        <begin position="12"/>
        <end position="93"/>
    </location>
</feature>
<evidence type="ECO:0000313" key="3">
    <source>
        <dbReference type="EMBL" id="PDW04715.1"/>
    </source>
</evidence>
<keyword evidence="1" id="KW-0560">Oxidoreductase</keyword>
<dbReference type="InterPro" id="IPR019965">
    <property type="entry name" value="PPOX_F420-dep_Rv2061_put"/>
</dbReference>
<dbReference type="GO" id="GO:0070967">
    <property type="term" value="F:coenzyme F420 binding"/>
    <property type="evidence" value="ECO:0007669"/>
    <property type="project" value="TreeGrafter"/>
</dbReference>
<organism evidence="3 4">
    <name type="scientific">Candidatus Viridilinea mediisalina</name>
    <dbReference type="NCBI Taxonomy" id="2024553"/>
    <lineage>
        <taxon>Bacteria</taxon>
        <taxon>Bacillati</taxon>
        <taxon>Chloroflexota</taxon>
        <taxon>Chloroflexia</taxon>
        <taxon>Chloroflexales</taxon>
        <taxon>Chloroflexineae</taxon>
        <taxon>Oscillochloridaceae</taxon>
        <taxon>Candidatus Viridilinea</taxon>
    </lineage>
</organism>
<dbReference type="SUPFAM" id="SSF50475">
    <property type="entry name" value="FMN-binding split barrel"/>
    <property type="match status" value="1"/>
</dbReference>
<dbReference type="AlphaFoldDB" id="A0A2A6RP54"/>
<dbReference type="EMBL" id="NQWI01000005">
    <property type="protein sequence ID" value="PDW04715.1"/>
    <property type="molecule type" value="Genomic_DNA"/>
</dbReference>
<dbReference type="InterPro" id="IPR012349">
    <property type="entry name" value="Split_barrel_FMN-bd"/>
</dbReference>
<dbReference type="RefSeq" id="WP_097642450.1">
    <property type="nucleotide sequence ID" value="NZ_NQWI01000005.1"/>
</dbReference>
<comment type="caution">
    <text evidence="3">The sequence shown here is derived from an EMBL/GenBank/DDBJ whole genome shotgun (WGS) entry which is preliminary data.</text>
</comment>
<keyword evidence="4" id="KW-1185">Reference proteome</keyword>
<dbReference type="InterPro" id="IPR011576">
    <property type="entry name" value="Pyridox_Oxase_N"/>
</dbReference>
<dbReference type="NCBIfam" id="TIGR03666">
    <property type="entry name" value="Rv2061_F420"/>
    <property type="match status" value="1"/>
</dbReference>
<evidence type="ECO:0000256" key="1">
    <source>
        <dbReference type="ARBA" id="ARBA00023002"/>
    </source>
</evidence>
<dbReference type="PANTHER" id="PTHR35176">
    <property type="entry name" value="HEME OXYGENASE HI_0854-RELATED"/>
    <property type="match status" value="1"/>
</dbReference>
<dbReference type="InterPro" id="IPR052019">
    <property type="entry name" value="F420H2_bilvrd_red/Heme_oxyg"/>
</dbReference>
<evidence type="ECO:0000313" key="4">
    <source>
        <dbReference type="Proteomes" id="UP000220527"/>
    </source>
</evidence>
<protein>
    <submittedName>
        <fullName evidence="3">PPOX class F420-dependent enzyme</fullName>
    </submittedName>
</protein>
<dbReference type="Gene3D" id="2.30.110.10">
    <property type="entry name" value="Electron Transport, Fmn-binding Protein, Chain A"/>
    <property type="match status" value="1"/>
</dbReference>
<reference evidence="4" key="1">
    <citation type="submission" date="2017-08" db="EMBL/GenBank/DDBJ databases">
        <authorList>
            <person name="Grouzdev D.S."/>
            <person name="Gaisin V.A."/>
            <person name="Rysina M.S."/>
            <person name="Gorlenko V.M."/>
        </authorList>
    </citation>
    <scope>NUCLEOTIDE SEQUENCE [LARGE SCALE GENOMIC DNA]</scope>
    <source>
        <strain evidence="4">Kir15-3F</strain>
    </source>
</reference>
<gene>
    <name evidence="3" type="ORF">CJ255_02125</name>
</gene>
<proteinExistence type="predicted"/>
<dbReference type="OrthoDB" id="163808at2"/>